<dbReference type="GeneID" id="26638883"/>
<reference evidence="1 2" key="1">
    <citation type="submission" date="2015-04" db="EMBL/GenBank/DDBJ databases">
        <authorList>
            <person name="Hodson T.S."/>
            <person name="Hyde J.R."/>
            <person name="Schouten J.T."/>
            <person name="Crockett J.T."/>
            <person name="Smith T.A."/>
            <person name="Merrill B.D."/>
            <person name="Crook M.B."/>
            <person name="Griffitts J.S."/>
            <person name="Burnett S.H."/>
            <person name="Grose J.H."/>
            <person name="Breakwell D.P."/>
        </authorList>
    </citation>
    <scope>NUCLEOTIDE SEQUENCE [LARGE SCALE GENOMIC DNA]</scope>
</reference>
<dbReference type="KEGG" id="vg:26638883"/>
<gene>
    <name evidence="1" type="ORF">PHIN3_151</name>
</gene>
<proteinExistence type="predicted"/>
<name>A0A0F6WCP4_9CAUD</name>
<keyword evidence="2" id="KW-1185">Reference proteome</keyword>
<evidence type="ECO:0000313" key="1">
    <source>
        <dbReference type="EMBL" id="AKF13414.1"/>
    </source>
</evidence>
<dbReference type="Proteomes" id="UP000202958">
    <property type="component" value="Segment"/>
</dbReference>
<accession>A0A0F6WCP4</accession>
<evidence type="ECO:0000313" key="2">
    <source>
        <dbReference type="Proteomes" id="UP000202958"/>
    </source>
</evidence>
<protein>
    <submittedName>
        <fullName evidence="1">Uncharacterized protein</fullName>
    </submittedName>
</protein>
<dbReference type="EMBL" id="KR052482">
    <property type="protein sequence ID" value="AKF13414.1"/>
    <property type="molecule type" value="Genomic_DNA"/>
</dbReference>
<organism evidence="1 2">
    <name type="scientific">Sinorhizobium phage phiN3</name>
    <dbReference type="NCBI Taxonomy" id="1647405"/>
    <lineage>
        <taxon>Viruses</taxon>
        <taxon>Duplodnaviria</taxon>
        <taxon>Heunggongvirae</taxon>
        <taxon>Uroviricota</taxon>
        <taxon>Caudoviricetes</taxon>
        <taxon>Emdodecavirus</taxon>
        <taxon>Emdodecavirus N3</taxon>
    </lineage>
</organism>
<sequence>MKHLANFSSVNNRLRFDRFKAFTGIAVKQSDFIVRDDYVVGIFETDKGVRLNTVMYQEPLTEETFSGMEDCSCAKVSPDQLDWVKSEIAQFMSDTVTKS</sequence>
<dbReference type="RefSeq" id="YP_009212391.1">
    <property type="nucleotide sequence ID" value="NC_028945.1"/>
</dbReference>